<protein>
    <submittedName>
        <fullName evidence="1">Uncharacterized protein</fullName>
    </submittedName>
</protein>
<keyword evidence="2" id="KW-1185">Reference proteome</keyword>
<name>A0ACB7RIY2_HYAAI</name>
<dbReference type="EMBL" id="CM023489">
    <property type="protein sequence ID" value="KAH6921656.1"/>
    <property type="molecule type" value="Genomic_DNA"/>
</dbReference>
<evidence type="ECO:0000313" key="2">
    <source>
        <dbReference type="Proteomes" id="UP000821845"/>
    </source>
</evidence>
<evidence type="ECO:0000313" key="1">
    <source>
        <dbReference type="EMBL" id="KAH6921656.1"/>
    </source>
</evidence>
<comment type="caution">
    <text evidence="1">The sequence shown here is derived from an EMBL/GenBank/DDBJ whole genome shotgun (WGS) entry which is preliminary data.</text>
</comment>
<accession>A0ACB7RIY2</accession>
<organism evidence="1 2">
    <name type="scientific">Hyalomma asiaticum</name>
    <name type="common">Tick</name>
    <dbReference type="NCBI Taxonomy" id="266040"/>
    <lineage>
        <taxon>Eukaryota</taxon>
        <taxon>Metazoa</taxon>
        <taxon>Ecdysozoa</taxon>
        <taxon>Arthropoda</taxon>
        <taxon>Chelicerata</taxon>
        <taxon>Arachnida</taxon>
        <taxon>Acari</taxon>
        <taxon>Parasitiformes</taxon>
        <taxon>Ixodida</taxon>
        <taxon>Ixodoidea</taxon>
        <taxon>Ixodidae</taxon>
        <taxon>Hyalomminae</taxon>
        <taxon>Hyalomma</taxon>
    </lineage>
</organism>
<reference evidence="1" key="1">
    <citation type="submission" date="2020-05" db="EMBL/GenBank/DDBJ databases">
        <title>Large-scale comparative analyses of tick genomes elucidate their genetic diversity and vector capacities.</title>
        <authorList>
            <person name="Jia N."/>
            <person name="Wang J."/>
            <person name="Shi W."/>
            <person name="Du L."/>
            <person name="Sun Y."/>
            <person name="Zhan W."/>
            <person name="Jiang J."/>
            <person name="Wang Q."/>
            <person name="Zhang B."/>
            <person name="Ji P."/>
            <person name="Sakyi L.B."/>
            <person name="Cui X."/>
            <person name="Yuan T."/>
            <person name="Jiang B."/>
            <person name="Yang W."/>
            <person name="Lam T.T.-Y."/>
            <person name="Chang Q."/>
            <person name="Ding S."/>
            <person name="Wang X."/>
            <person name="Zhu J."/>
            <person name="Ruan X."/>
            <person name="Zhao L."/>
            <person name="Wei J."/>
            <person name="Que T."/>
            <person name="Du C."/>
            <person name="Cheng J."/>
            <person name="Dai P."/>
            <person name="Han X."/>
            <person name="Huang E."/>
            <person name="Gao Y."/>
            <person name="Liu J."/>
            <person name="Shao H."/>
            <person name="Ye R."/>
            <person name="Li L."/>
            <person name="Wei W."/>
            <person name="Wang X."/>
            <person name="Wang C."/>
            <person name="Yang T."/>
            <person name="Huo Q."/>
            <person name="Li W."/>
            <person name="Guo W."/>
            <person name="Chen H."/>
            <person name="Zhou L."/>
            <person name="Ni X."/>
            <person name="Tian J."/>
            <person name="Zhou Y."/>
            <person name="Sheng Y."/>
            <person name="Liu T."/>
            <person name="Pan Y."/>
            <person name="Xia L."/>
            <person name="Li J."/>
            <person name="Zhao F."/>
            <person name="Cao W."/>
        </authorList>
    </citation>
    <scope>NUCLEOTIDE SEQUENCE</scope>
    <source>
        <strain evidence="1">Hyas-2018</strain>
    </source>
</reference>
<proteinExistence type="predicted"/>
<sequence length="713" mass="79079">MSLDSSFAVSEVSIRNFLPGTAKSCTSSPPFNDCWLCKQVNQCNAVLAFLCLELTEEEPGKLCLRTRRNFNYDVDTTFHADGVEYGPLFALACLSRQHKCIKRLSVCHDAFRCGAIPDVRQLGPCSAVECIEISGRAAPYWYSLLYAVGDVFTLRSLRVEGVVVDSAFASKLEGLLESNRGCLRELSIAASDGALAIRKELIGAFYKCEGLTELSLYGQPTLEATVALERLLQSNERIQKLSLREIAHSQAFLGVLCNSLRVNFSPTMLHYECTDLDFGLLLKVLEYNSGLKHLVLSGDTYRQKLLEKHHGMSLNALLAHSASLRRFEIRHCICTSVVAEEIAAGLACNSSLEHFDLSWCRLSCDAALALCAALDTNSTLKLLVFRSYSTFQQEHVGLSGKLVAAKCFARVVIIWPQVYMQTLTEALKVPVLCPEELHFAASGTCNISFERLCKAVGNSTVKHLYVKFSNCYGNQADLLYDALIASSSIRKLALWEDSMSVGCCFTVAKALEQNRTVTEISLEVNKVHDVNIQHLSSLALASDALEKLSLNCIDLTPSCVQSLNSLCSLLMSSSTLTSFSIFNERHRIECLHDEVRDCVDKNRRKWNCALQFVLSPCINKRWALAFESLQKTPHFLHRIATASGNSLEDVSRMVRSAKHFVVRNYFLITGVVSRGVTCHPYLGTQLDSLNSDCWLAIGEYLTVSDVVDDSCNF</sequence>
<gene>
    <name evidence="1" type="ORF">HPB50_003857</name>
</gene>
<dbReference type="Proteomes" id="UP000821845">
    <property type="component" value="Chromosome 9"/>
</dbReference>